<organism evidence="1 2">
    <name type="scientific">Salinimonas profundi</name>
    <dbReference type="NCBI Taxonomy" id="2729140"/>
    <lineage>
        <taxon>Bacteria</taxon>
        <taxon>Pseudomonadati</taxon>
        <taxon>Pseudomonadota</taxon>
        <taxon>Gammaproteobacteria</taxon>
        <taxon>Alteromonadales</taxon>
        <taxon>Alteromonadaceae</taxon>
        <taxon>Alteromonas/Salinimonas group</taxon>
        <taxon>Salinimonas</taxon>
    </lineage>
</organism>
<protein>
    <submittedName>
        <fullName evidence="1">Uncharacterized protein</fullName>
    </submittedName>
</protein>
<dbReference type="Proteomes" id="UP000624419">
    <property type="component" value="Unassembled WGS sequence"/>
</dbReference>
<accession>A0ABR8LMW4</accession>
<name>A0ABR8LMW4_9ALTE</name>
<evidence type="ECO:0000313" key="2">
    <source>
        <dbReference type="Proteomes" id="UP000624419"/>
    </source>
</evidence>
<reference evidence="1 2" key="1">
    <citation type="submission" date="2020-04" db="EMBL/GenBank/DDBJ databases">
        <title>Salinimonas sp. HHU 13199.</title>
        <authorList>
            <person name="Cui X."/>
            <person name="Zhang D."/>
        </authorList>
    </citation>
    <scope>NUCLEOTIDE SEQUENCE [LARGE SCALE GENOMIC DNA]</scope>
    <source>
        <strain evidence="1 2">HHU 13199</strain>
    </source>
</reference>
<keyword evidence="2" id="KW-1185">Reference proteome</keyword>
<sequence length="301" mass="35097">MSKPKAIRAHIGAHKTATTHFQDTLAHLAPTLKNENIIYLEREHYRPIIRKLARGKRLKQHRLQFFKNRTLIKDLMKDCDNDSVLLLSEENILGDCIHLCDIQPFAFIDFTFLNTLLKVAPTELFLSIRSFDSVLSGAYCTALKYHPREALIAKEKLQNAFNEDIYPSWIPLIERLKNSLPNASLSVWTQEHYKNASSDVIRHFIERPKQHVPVIERPRETVTPSEAAIVNIEQLIVDEKNVVESGSKWESKCDDIYRKYSAETDEQKFSFFTPVQKKVVQQRYRQELDEIDIRWPGIIVR</sequence>
<evidence type="ECO:0000313" key="1">
    <source>
        <dbReference type="EMBL" id="MBD3586635.1"/>
    </source>
</evidence>
<comment type="caution">
    <text evidence="1">The sequence shown here is derived from an EMBL/GenBank/DDBJ whole genome shotgun (WGS) entry which is preliminary data.</text>
</comment>
<proteinExistence type="predicted"/>
<gene>
    <name evidence="1" type="ORF">HHX48_12880</name>
</gene>
<dbReference type="RefSeq" id="WP_191025742.1">
    <property type="nucleotide sequence ID" value="NZ_JABBXD010000007.1"/>
</dbReference>
<dbReference type="EMBL" id="JABBXD010000007">
    <property type="protein sequence ID" value="MBD3586635.1"/>
    <property type="molecule type" value="Genomic_DNA"/>
</dbReference>